<dbReference type="EMBL" id="CP001055">
    <property type="protein sequence ID" value="ACC98282.1"/>
    <property type="molecule type" value="Genomic_DNA"/>
</dbReference>
<evidence type="ECO:0000256" key="3">
    <source>
        <dbReference type="ARBA" id="ARBA00022679"/>
    </source>
</evidence>
<dbReference type="CDD" id="cd16913">
    <property type="entry name" value="YkuD_like"/>
    <property type="match status" value="1"/>
</dbReference>
<sequence>MRKERLIYIFIVTFILLCGVLFFALRGNAAGIPLTKEEQENLKKEIPENAVIDKIVILKEKRIMEVSQKEELLKSYKISLGFEPKGHKEQQGDGKTPEGIYKVDGKNPHSRYYKNLGVSYPNDKDRAAAKAKGINPGGDIKIHGIGKDYWHIKENILGDWTLGCIAVTNAEIDEIYNHTPIGITVEIKP</sequence>
<dbReference type="STRING" id="445932.Emin_0727"/>
<feature type="active site" description="Proton donor/acceptor" evidence="7">
    <location>
        <position position="143"/>
    </location>
</feature>
<accession>B2KCN6</accession>
<evidence type="ECO:0000259" key="8">
    <source>
        <dbReference type="PROSITE" id="PS52029"/>
    </source>
</evidence>
<dbReference type="HOGENOM" id="CLU_102842_0_0_0"/>
<evidence type="ECO:0000256" key="5">
    <source>
        <dbReference type="ARBA" id="ARBA00022984"/>
    </source>
</evidence>
<proteinExistence type="inferred from homology"/>
<dbReference type="GO" id="GO:0008360">
    <property type="term" value="P:regulation of cell shape"/>
    <property type="evidence" value="ECO:0007669"/>
    <property type="project" value="UniProtKB-UniRule"/>
</dbReference>
<dbReference type="GO" id="GO:0071555">
    <property type="term" value="P:cell wall organization"/>
    <property type="evidence" value="ECO:0007669"/>
    <property type="project" value="UniProtKB-UniRule"/>
</dbReference>
<dbReference type="UniPathway" id="UPA00219"/>
<feature type="active site" description="Nucleophile" evidence="7">
    <location>
        <position position="164"/>
    </location>
</feature>
<evidence type="ECO:0000313" key="9">
    <source>
        <dbReference type="EMBL" id="ACC98282.1"/>
    </source>
</evidence>
<evidence type="ECO:0000313" key="10">
    <source>
        <dbReference type="Proteomes" id="UP000001029"/>
    </source>
</evidence>
<keyword evidence="5 7" id="KW-0573">Peptidoglycan synthesis</keyword>
<evidence type="ECO:0000256" key="7">
    <source>
        <dbReference type="PROSITE-ProRule" id="PRU01373"/>
    </source>
</evidence>
<evidence type="ECO:0000256" key="4">
    <source>
        <dbReference type="ARBA" id="ARBA00022960"/>
    </source>
</evidence>
<keyword evidence="3" id="KW-0808">Transferase</keyword>
<feature type="domain" description="L,D-TPase catalytic" evidence="8">
    <location>
        <begin position="53"/>
        <end position="188"/>
    </location>
</feature>
<protein>
    <recommendedName>
        <fullName evidence="8">L,D-TPase catalytic domain-containing protein</fullName>
    </recommendedName>
</protein>
<dbReference type="Proteomes" id="UP000001029">
    <property type="component" value="Chromosome"/>
</dbReference>
<dbReference type="SUPFAM" id="SSF141523">
    <property type="entry name" value="L,D-transpeptidase catalytic domain-like"/>
    <property type="match status" value="1"/>
</dbReference>
<keyword evidence="4 7" id="KW-0133">Cell shape</keyword>
<evidence type="ECO:0000256" key="1">
    <source>
        <dbReference type="ARBA" id="ARBA00004752"/>
    </source>
</evidence>
<comment type="pathway">
    <text evidence="1 7">Cell wall biogenesis; peptidoglycan biosynthesis.</text>
</comment>
<comment type="similarity">
    <text evidence="2">Belongs to the YkuD family.</text>
</comment>
<dbReference type="GO" id="GO:0016740">
    <property type="term" value="F:transferase activity"/>
    <property type="evidence" value="ECO:0007669"/>
    <property type="project" value="UniProtKB-KW"/>
</dbReference>
<dbReference type="InterPro" id="IPR038063">
    <property type="entry name" value="Transpep_catalytic_dom"/>
</dbReference>
<dbReference type="PANTHER" id="PTHR36699">
    <property type="entry name" value="LD-TRANSPEPTIDASE"/>
    <property type="match status" value="1"/>
</dbReference>
<dbReference type="InterPro" id="IPR005490">
    <property type="entry name" value="LD_TPept_cat_dom"/>
</dbReference>
<dbReference type="OrthoDB" id="9809748at2"/>
<reference evidence="9 10" key="1">
    <citation type="journal article" date="2009" name="Appl. Environ. Microbiol.">
        <title>Genomic analysis of 'Elusimicrobium minutum,' the first cultivated representative of the phylum 'Elusimicrobia' (formerly termite group 1).</title>
        <authorList>
            <person name="Herlemann D.P.R."/>
            <person name="Geissinger O."/>
            <person name="Ikeda-Ohtsubo W."/>
            <person name="Kunin V."/>
            <person name="Sun H."/>
            <person name="Lapidus A."/>
            <person name="Hugenholtz P."/>
            <person name="Brune A."/>
        </authorList>
    </citation>
    <scope>NUCLEOTIDE SEQUENCE [LARGE SCALE GENOMIC DNA]</scope>
    <source>
        <strain evidence="9 10">Pei191</strain>
    </source>
</reference>
<dbReference type="Pfam" id="PF03734">
    <property type="entry name" value="YkuD"/>
    <property type="match status" value="1"/>
</dbReference>
<dbReference type="KEGG" id="emi:Emin_0727"/>
<dbReference type="PANTHER" id="PTHR36699:SF1">
    <property type="entry name" value="L,D-TRANSPEPTIDASE YAFK-RELATED"/>
    <property type="match status" value="1"/>
</dbReference>
<dbReference type="RefSeq" id="WP_012414897.1">
    <property type="nucleotide sequence ID" value="NC_010644.1"/>
</dbReference>
<keyword evidence="10" id="KW-1185">Reference proteome</keyword>
<dbReference type="GO" id="GO:0009252">
    <property type="term" value="P:peptidoglycan biosynthetic process"/>
    <property type="evidence" value="ECO:0007669"/>
    <property type="project" value="UniProtKB-UniPathway"/>
</dbReference>
<evidence type="ECO:0000256" key="6">
    <source>
        <dbReference type="ARBA" id="ARBA00023316"/>
    </source>
</evidence>
<keyword evidence="6 7" id="KW-0961">Cell wall biogenesis/degradation</keyword>
<dbReference type="PROSITE" id="PS52029">
    <property type="entry name" value="LD_TPASE"/>
    <property type="match status" value="1"/>
</dbReference>
<evidence type="ECO:0000256" key="2">
    <source>
        <dbReference type="ARBA" id="ARBA00005992"/>
    </source>
</evidence>
<dbReference type="MEROPS" id="C82.A01"/>
<dbReference type="GO" id="GO:0004180">
    <property type="term" value="F:carboxypeptidase activity"/>
    <property type="evidence" value="ECO:0007669"/>
    <property type="project" value="UniProtKB-ARBA"/>
</dbReference>
<dbReference type="Gene3D" id="2.40.440.10">
    <property type="entry name" value="L,D-transpeptidase catalytic domain-like"/>
    <property type="match status" value="1"/>
</dbReference>
<organism evidence="9 10">
    <name type="scientific">Elusimicrobium minutum (strain Pei191)</name>
    <dbReference type="NCBI Taxonomy" id="445932"/>
    <lineage>
        <taxon>Bacteria</taxon>
        <taxon>Pseudomonadati</taxon>
        <taxon>Elusimicrobiota</taxon>
        <taxon>Elusimicrobia</taxon>
        <taxon>Elusimicrobiales</taxon>
        <taxon>Elusimicrobiaceae</taxon>
        <taxon>Elusimicrobium</taxon>
    </lineage>
</organism>
<gene>
    <name evidence="9" type="ordered locus">Emin_0727</name>
</gene>
<name>B2KCN6_ELUMP</name>
<dbReference type="AlphaFoldDB" id="B2KCN6"/>